<feature type="binding site" evidence="8">
    <location>
        <begin position="267"/>
        <end position="273"/>
    </location>
    <ligand>
        <name>S-adenosyl-L-methionine</name>
        <dbReference type="ChEBI" id="CHEBI:59789"/>
    </ligand>
</feature>
<dbReference type="SMR" id="A0A832W7X1"/>
<evidence type="ECO:0000313" key="11">
    <source>
        <dbReference type="Proteomes" id="UP000617544"/>
    </source>
</evidence>
<name>A0A832W7X1_PYRHR</name>
<keyword evidence="2" id="KW-0963">Cytoplasm</keyword>
<keyword evidence="3" id="KW-0698">rRNA processing</keyword>
<dbReference type="InterPro" id="IPR049560">
    <property type="entry name" value="MeTrfase_RsmB-F_NOP2_cat"/>
</dbReference>
<dbReference type="GO" id="GO:0016428">
    <property type="term" value="F:tRNA (cytidine-5-)-methyltransferase activity"/>
    <property type="evidence" value="ECO:0007669"/>
    <property type="project" value="TreeGrafter"/>
</dbReference>
<evidence type="ECO:0000256" key="8">
    <source>
        <dbReference type="PROSITE-ProRule" id="PRU01023"/>
    </source>
</evidence>
<dbReference type="Gene3D" id="3.30.70.1170">
    <property type="entry name" value="Sun protein, domain 3"/>
    <property type="match status" value="1"/>
</dbReference>
<dbReference type="Gene3D" id="3.40.50.150">
    <property type="entry name" value="Vaccinia Virus protein VP39"/>
    <property type="match status" value="1"/>
</dbReference>
<dbReference type="Gene3D" id="1.10.287.730">
    <property type="entry name" value="Helix hairpin bin"/>
    <property type="match status" value="1"/>
</dbReference>
<feature type="binding site" evidence="8">
    <location>
        <position position="337"/>
    </location>
    <ligand>
        <name>S-adenosyl-L-methionine</name>
        <dbReference type="ChEBI" id="CHEBI:59789"/>
    </ligand>
</feature>
<dbReference type="Pfam" id="PF22458">
    <property type="entry name" value="RsmF-B_ferredox"/>
    <property type="match status" value="1"/>
</dbReference>
<dbReference type="GO" id="GO:0003723">
    <property type="term" value="F:RNA binding"/>
    <property type="evidence" value="ECO:0007669"/>
    <property type="project" value="UniProtKB-UniRule"/>
</dbReference>
<evidence type="ECO:0000256" key="1">
    <source>
        <dbReference type="ARBA" id="ARBA00004496"/>
    </source>
</evidence>
<dbReference type="PRINTS" id="PR02008">
    <property type="entry name" value="RCMTFAMILY"/>
</dbReference>
<feature type="binding site" evidence="8">
    <location>
        <position position="318"/>
    </location>
    <ligand>
        <name>S-adenosyl-L-methionine</name>
        <dbReference type="ChEBI" id="CHEBI:59789"/>
    </ligand>
</feature>
<dbReference type="PANTHER" id="PTHR22807:SF74">
    <property type="entry name" value="TRNA (CYTOSINE(48)-C(5))-METHYLTRANSFERASE"/>
    <property type="match status" value="1"/>
</dbReference>
<dbReference type="InterPro" id="IPR054728">
    <property type="entry name" value="RsmB-like_ferredoxin"/>
</dbReference>
<dbReference type="Gene3D" id="1.10.940.10">
    <property type="entry name" value="NusB-like"/>
    <property type="match status" value="1"/>
</dbReference>
<evidence type="ECO:0000313" key="10">
    <source>
        <dbReference type="EMBL" id="HII61293.1"/>
    </source>
</evidence>
<reference evidence="10" key="1">
    <citation type="journal article" date="2020" name="bioRxiv">
        <title>A rank-normalized archaeal taxonomy based on genome phylogeny resolves widespread incomplete and uneven classifications.</title>
        <authorList>
            <person name="Rinke C."/>
            <person name="Chuvochina M."/>
            <person name="Mussig A.J."/>
            <person name="Chaumeil P.-A."/>
            <person name="Waite D.W."/>
            <person name="Whitman W.B."/>
            <person name="Parks D.H."/>
            <person name="Hugenholtz P."/>
        </authorList>
    </citation>
    <scope>NUCLEOTIDE SEQUENCE</scope>
    <source>
        <strain evidence="10">UBA8834</strain>
    </source>
</reference>
<dbReference type="GeneID" id="1443179"/>
<evidence type="ECO:0000256" key="5">
    <source>
        <dbReference type="ARBA" id="ARBA00022679"/>
    </source>
</evidence>
<feature type="binding site" evidence="8">
    <location>
        <position position="291"/>
    </location>
    <ligand>
        <name>S-adenosyl-L-methionine</name>
        <dbReference type="ChEBI" id="CHEBI:59789"/>
    </ligand>
</feature>
<evidence type="ECO:0000256" key="3">
    <source>
        <dbReference type="ARBA" id="ARBA00022552"/>
    </source>
</evidence>
<dbReference type="InterPro" id="IPR023267">
    <property type="entry name" value="RCMT"/>
</dbReference>
<dbReference type="Pfam" id="PF01189">
    <property type="entry name" value="Methyltr_RsmB-F"/>
    <property type="match status" value="1"/>
</dbReference>
<dbReference type="FunFam" id="3.40.50.150:FF:000022">
    <property type="entry name" value="Ribosomal RNA small subunit methyltransferase B"/>
    <property type="match status" value="1"/>
</dbReference>
<dbReference type="PROSITE" id="PS51686">
    <property type="entry name" value="SAM_MT_RSMB_NOP"/>
    <property type="match status" value="1"/>
</dbReference>
<dbReference type="RefSeq" id="WP_010884944.1">
    <property type="nucleotide sequence ID" value="NZ_DUJN01000005.1"/>
</dbReference>
<dbReference type="NCBIfam" id="TIGR00446">
    <property type="entry name" value="nop2p"/>
    <property type="match status" value="1"/>
</dbReference>
<evidence type="ECO:0000256" key="4">
    <source>
        <dbReference type="ARBA" id="ARBA00022603"/>
    </source>
</evidence>
<dbReference type="Proteomes" id="UP000617544">
    <property type="component" value="Unassembled WGS sequence"/>
</dbReference>
<dbReference type="AlphaFoldDB" id="A0A832W7X1"/>
<keyword evidence="6 8" id="KW-0949">S-adenosyl-L-methionine</keyword>
<comment type="caution">
    <text evidence="10">The sequence shown here is derived from an EMBL/GenBank/DDBJ whole genome shotgun (WGS) entry which is preliminary data.</text>
</comment>
<comment type="subcellular location">
    <subcellularLocation>
        <location evidence="1">Cytoplasm</location>
    </subcellularLocation>
</comment>
<dbReference type="OMA" id="THPYVGM"/>
<gene>
    <name evidence="10" type="ORF">HA331_06040</name>
</gene>
<dbReference type="CDD" id="cd02440">
    <property type="entry name" value="AdoMet_MTases"/>
    <property type="match status" value="1"/>
</dbReference>
<organism evidence="10 11">
    <name type="scientific">Pyrococcus horikoshii</name>
    <dbReference type="NCBI Taxonomy" id="53953"/>
    <lineage>
        <taxon>Archaea</taxon>
        <taxon>Methanobacteriati</taxon>
        <taxon>Methanobacteriota</taxon>
        <taxon>Thermococci</taxon>
        <taxon>Thermococcales</taxon>
        <taxon>Thermococcaceae</taxon>
        <taxon>Pyrococcus</taxon>
    </lineage>
</organism>
<protein>
    <submittedName>
        <fullName evidence="10">RsmB/NOP family class I SAM-dependent RNA methyltransferase</fullName>
    </submittedName>
</protein>
<dbReference type="PANTHER" id="PTHR22807">
    <property type="entry name" value="NOP2 YEAST -RELATED NOL1/NOP2/FMU SUN DOMAIN-CONTAINING"/>
    <property type="match status" value="1"/>
</dbReference>
<dbReference type="EMBL" id="DUJN01000005">
    <property type="protein sequence ID" value="HII61293.1"/>
    <property type="molecule type" value="Genomic_DNA"/>
</dbReference>
<dbReference type="InterPro" id="IPR035926">
    <property type="entry name" value="NusB-like_sf"/>
</dbReference>
<feature type="active site" description="Nucleophile" evidence="8">
    <location>
        <position position="390"/>
    </location>
</feature>
<dbReference type="SUPFAM" id="SSF53335">
    <property type="entry name" value="S-adenosyl-L-methionine-dependent methyltransferases"/>
    <property type="match status" value="1"/>
</dbReference>
<sequence>MEAEKKKLSIPPKGIRAIIEAIRLGEIIKPSQYAKREAFKKHDVEEAWLNRVLTMIFYDIMKKQGLIDKVIKEIVGVTPLILDPWLRAALRVAVDIALFHDPSSQTIKNLRWKASDFISSRTHPYVGMYFWDLLDKIFEYKPNPKNELEELEWKYLAPSWLIERVKGILGDETEDFFRSVNKRHEWISIRVNTLKANVEEVIGELEEDGVEVVRSERVPTILKIKGPYNFDTSSAFNEGKIIVQEEASAVASIVLDPKPGETVVDLAAAPGGKTTHLAELMKNKGKIYAFDVDKMRMKRLKDFVKRMGIKIVKPLVKDARKAPEIIGEEVADKVLLDAPCTSSGTIGKNPELRWRLREDKINEMSQLQRELLESAARLVKPGGRLLYTTCSIFKEENEKNIRWFLNVHPEFKLVPLKSPYDPGFLEGTMRAWPHRHSTIGFFYALLEKSK</sequence>
<proteinExistence type="inferred from homology"/>
<dbReference type="GO" id="GO:0030488">
    <property type="term" value="P:tRNA methylation"/>
    <property type="evidence" value="ECO:0007669"/>
    <property type="project" value="TreeGrafter"/>
</dbReference>
<evidence type="ECO:0000259" key="9">
    <source>
        <dbReference type="PROSITE" id="PS51686"/>
    </source>
</evidence>
<keyword evidence="4 8" id="KW-0489">Methyltransferase</keyword>
<accession>A0A832W7X1</accession>
<feature type="domain" description="SAM-dependent MTase RsmB/NOP-type" evidence="9">
    <location>
        <begin position="177"/>
        <end position="449"/>
    </location>
</feature>
<dbReference type="GO" id="GO:0006364">
    <property type="term" value="P:rRNA processing"/>
    <property type="evidence" value="ECO:0007669"/>
    <property type="project" value="UniProtKB-KW"/>
</dbReference>
<dbReference type="GO" id="GO:0005737">
    <property type="term" value="C:cytoplasm"/>
    <property type="evidence" value="ECO:0007669"/>
    <property type="project" value="UniProtKB-SubCell"/>
</dbReference>
<evidence type="ECO:0000256" key="6">
    <source>
        <dbReference type="ARBA" id="ARBA00022691"/>
    </source>
</evidence>
<keyword evidence="7 8" id="KW-0694">RNA-binding</keyword>
<dbReference type="InterPro" id="IPR011023">
    <property type="entry name" value="Nop2p"/>
</dbReference>
<dbReference type="InterPro" id="IPR001678">
    <property type="entry name" value="MeTrfase_RsmB-F_NOP2_dom"/>
</dbReference>
<evidence type="ECO:0000256" key="2">
    <source>
        <dbReference type="ARBA" id="ARBA00022490"/>
    </source>
</evidence>
<evidence type="ECO:0000256" key="7">
    <source>
        <dbReference type="ARBA" id="ARBA00022884"/>
    </source>
</evidence>
<dbReference type="InterPro" id="IPR029063">
    <property type="entry name" value="SAM-dependent_MTases_sf"/>
</dbReference>
<keyword evidence="5 8" id="KW-0808">Transferase</keyword>
<comment type="similarity">
    <text evidence="8">Belongs to the class I-like SAM-binding methyltransferase superfamily. RsmB/NOP family.</text>
</comment>